<dbReference type="Pfam" id="PF02627">
    <property type="entry name" value="CMD"/>
    <property type="match status" value="1"/>
</dbReference>
<dbReference type="InterPro" id="IPR029032">
    <property type="entry name" value="AhpD-like"/>
</dbReference>
<accession>A0ABY3VM36</accession>
<dbReference type="PANTHER" id="PTHR34846:SF11">
    <property type="entry name" value="4-CARBOXYMUCONOLACTONE DECARBOXYLASE FAMILY PROTEIN (AFU_ORTHOLOGUE AFUA_6G11590)"/>
    <property type="match status" value="1"/>
</dbReference>
<gene>
    <name evidence="2" type="ORF">MKK62_24800</name>
</gene>
<name>A0ABY3VM36_9MYCO</name>
<feature type="domain" description="Carboxymuconolactone decarboxylase-like" evidence="1">
    <location>
        <begin position="70"/>
        <end position="144"/>
    </location>
</feature>
<reference evidence="2" key="1">
    <citation type="submission" date="2022-08" db="EMBL/GenBank/DDBJ databases">
        <title>Whole genome sequencing of non-tuberculosis mycobacteria type-strains.</title>
        <authorList>
            <person name="Igarashi Y."/>
            <person name="Osugi A."/>
            <person name="Mitarai S."/>
        </authorList>
    </citation>
    <scope>NUCLEOTIDE SEQUENCE</scope>
    <source>
        <strain evidence="2">DSM 45127</strain>
    </source>
</reference>
<keyword evidence="3" id="KW-1185">Reference proteome</keyword>
<organism evidence="2 3">
    <name type="scientific">Mycobacterium paraterrae</name>
    <dbReference type="NCBI Taxonomy" id="577492"/>
    <lineage>
        <taxon>Bacteria</taxon>
        <taxon>Bacillati</taxon>
        <taxon>Actinomycetota</taxon>
        <taxon>Actinomycetes</taxon>
        <taxon>Mycobacteriales</taxon>
        <taxon>Mycobacteriaceae</taxon>
        <taxon>Mycobacterium</taxon>
    </lineage>
</organism>
<dbReference type="PANTHER" id="PTHR34846">
    <property type="entry name" value="4-CARBOXYMUCONOLACTONE DECARBOXYLASE FAMILY PROTEIN (AFU_ORTHOLOGUE AFUA_6G11590)"/>
    <property type="match status" value="1"/>
</dbReference>
<protein>
    <submittedName>
        <fullName evidence="2">Carboxymuconolactone decarboxylase family protein</fullName>
    </submittedName>
</protein>
<proteinExistence type="predicted"/>
<dbReference type="InterPro" id="IPR003779">
    <property type="entry name" value="CMD-like"/>
</dbReference>
<evidence type="ECO:0000313" key="2">
    <source>
        <dbReference type="EMBL" id="UMB69517.1"/>
    </source>
</evidence>
<dbReference type="Gene3D" id="1.20.1290.10">
    <property type="entry name" value="AhpD-like"/>
    <property type="match status" value="1"/>
</dbReference>
<dbReference type="SUPFAM" id="SSF69118">
    <property type="entry name" value="AhpD-like"/>
    <property type="match status" value="1"/>
</dbReference>
<evidence type="ECO:0000259" key="1">
    <source>
        <dbReference type="Pfam" id="PF02627"/>
    </source>
</evidence>
<dbReference type="EMBL" id="CP092488">
    <property type="protein sequence ID" value="UMB69517.1"/>
    <property type="molecule type" value="Genomic_DNA"/>
</dbReference>
<evidence type="ECO:0000313" key="3">
    <source>
        <dbReference type="Proteomes" id="UP001055336"/>
    </source>
</evidence>
<dbReference type="RefSeq" id="WP_240261249.1">
    <property type="nucleotide sequence ID" value="NZ_CP092488.2"/>
</dbReference>
<sequence length="197" mass="21581">MNDSALGGRLPLIDPRTLSGDQRTLYETLRSSLVTWADANGFRGMTDDGQLIGPFNPYLYSTGITPGFLAWMQADSAHTTLDKQTHEVVILTVGAVWQSPYELYAHSAVARTVGLSEPVIAGLCAGETPAGLTPGQLVAHRFARQLTRERHVDDDLYREAEKQFGRATVVDMVYLVGLYLLTCALLNAFEIPKPEEA</sequence>
<dbReference type="Proteomes" id="UP001055336">
    <property type="component" value="Chromosome"/>
</dbReference>